<evidence type="ECO:0000313" key="2">
    <source>
        <dbReference type="Proteomes" id="UP000078200"/>
    </source>
</evidence>
<accession>A0A1A9UKR6</accession>
<sequence length="109" mass="12447">MSSVNFNLSPIVGDVQSIKPHYNNLCLYRILEPRELILICNTGALFNPANRRPINSLPISSKQAFQHGIDIIAILFSMNSIEDIKILTVIFCTMSMIRKLYDDKHQKIK</sequence>
<proteinExistence type="predicted"/>
<dbReference type="VEuPathDB" id="VectorBase:GAUT007698"/>
<dbReference type="Proteomes" id="UP000078200">
    <property type="component" value="Unassembled WGS sequence"/>
</dbReference>
<organism evidence="1 2">
    <name type="scientific">Glossina austeni</name>
    <name type="common">Savannah tsetse fly</name>
    <dbReference type="NCBI Taxonomy" id="7395"/>
    <lineage>
        <taxon>Eukaryota</taxon>
        <taxon>Metazoa</taxon>
        <taxon>Ecdysozoa</taxon>
        <taxon>Arthropoda</taxon>
        <taxon>Hexapoda</taxon>
        <taxon>Insecta</taxon>
        <taxon>Pterygota</taxon>
        <taxon>Neoptera</taxon>
        <taxon>Endopterygota</taxon>
        <taxon>Diptera</taxon>
        <taxon>Brachycera</taxon>
        <taxon>Muscomorpha</taxon>
        <taxon>Hippoboscoidea</taxon>
        <taxon>Glossinidae</taxon>
        <taxon>Glossina</taxon>
    </lineage>
</organism>
<evidence type="ECO:0000313" key="1">
    <source>
        <dbReference type="EnsemblMetazoa" id="GAUT007698-PA"/>
    </source>
</evidence>
<keyword evidence="2" id="KW-1185">Reference proteome</keyword>
<name>A0A1A9UKR6_GLOAU</name>
<reference evidence="1" key="1">
    <citation type="submission" date="2020-05" db="UniProtKB">
        <authorList>
            <consortium name="EnsemblMetazoa"/>
        </authorList>
    </citation>
    <scope>IDENTIFICATION</scope>
    <source>
        <strain evidence="1">TTRI</strain>
    </source>
</reference>
<dbReference type="AlphaFoldDB" id="A0A1A9UKR6"/>
<protein>
    <submittedName>
        <fullName evidence="1">Uncharacterized protein</fullName>
    </submittedName>
</protein>
<dbReference type="EnsemblMetazoa" id="GAUT007698-RA">
    <property type="protein sequence ID" value="GAUT007698-PA"/>
    <property type="gene ID" value="GAUT007698"/>
</dbReference>